<organism evidence="9 10">
    <name type="scientific">Stentor coeruleus</name>
    <dbReference type="NCBI Taxonomy" id="5963"/>
    <lineage>
        <taxon>Eukaryota</taxon>
        <taxon>Sar</taxon>
        <taxon>Alveolata</taxon>
        <taxon>Ciliophora</taxon>
        <taxon>Postciliodesmatophora</taxon>
        <taxon>Heterotrichea</taxon>
        <taxon>Heterotrichida</taxon>
        <taxon>Stentoridae</taxon>
        <taxon>Stentor</taxon>
    </lineage>
</organism>
<dbReference type="PROSITE" id="PS50245">
    <property type="entry name" value="CAP_GLY_2"/>
    <property type="match status" value="1"/>
</dbReference>
<comment type="caution">
    <text evidence="9">The sequence shown here is derived from an EMBL/GenBank/DDBJ whole genome shotgun (WGS) entry which is preliminary data.</text>
</comment>
<evidence type="ECO:0000256" key="7">
    <source>
        <dbReference type="ARBA" id="ARBA00023212"/>
    </source>
</evidence>
<keyword evidence="6" id="KW-0143">Chaperone</keyword>
<dbReference type="PROSITE" id="PS51450">
    <property type="entry name" value="LRR"/>
    <property type="match status" value="1"/>
</dbReference>
<evidence type="ECO:0000256" key="2">
    <source>
        <dbReference type="ARBA" id="ARBA00006286"/>
    </source>
</evidence>
<dbReference type="InterPro" id="IPR029071">
    <property type="entry name" value="Ubiquitin-like_domsf"/>
</dbReference>
<dbReference type="Pfam" id="PF01302">
    <property type="entry name" value="CAP_GLY"/>
    <property type="match status" value="1"/>
</dbReference>
<dbReference type="InterPro" id="IPR044079">
    <property type="entry name" value="Ubl_TBCE"/>
</dbReference>
<evidence type="ECO:0000256" key="4">
    <source>
        <dbReference type="ARBA" id="ARBA00022614"/>
    </source>
</evidence>
<evidence type="ECO:0000256" key="3">
    <source>
        <dbReference type="ARBA" id="ARBA00022490"/>
    </source>
</evidence>
<keyword evidence="3" id="KW-0963">Cytoplasm</keyword>
<evidence type="ECO:0000256" key="6">
    <source>
        <dbReference type="ARBA" id="ARBA00023186"/>
    </source>
</evidence>
<accession>A0A1R2AT20</accession>
<dbReference type="AlphaFoldDB" id="A0A1R2AT20"/>
<dbReference type="SUPFAM" id="SSF74924">
    <property type="entry name" value="Cap-Gly domain"/>
    <property type="match status" value="1"/>
</dbReference>
<evidence type="ECO:0000259" key="8">
    <source>
        <dbReference type="PROSITE" id="PS50245"/>
    </source>
</evidence>
<name>A0A1R2AT20_9CILI</name>
<dbReference type="GO" id="GO:0005856">
    <property type="term" value="C:cytoskeleton"/>
    <property type="evidence" value="ECO:0007669"/>
    <property type="project" value="UniProtKB-SubCell"/>
</dbReference>
<keyword evidence="10" id="KW-1185">Reference proteome</keyword>
<dbReference type="SUPFAM" id="SSF52058">
    <property type="entry name" value="L domain-like"/>
    <property type="match status" value="1"/>
</dbReference>
<dbReference type="SUPFAM" id="SSF54236">
    <property type="entry name" value="Ubiquitin-like"/>
    <property type="match status" value="1"/>
</dbReference>
<gene>
    <name evidence="9" type="ORF">SteCoe_35100</name>
</gene>
<dbReference type="SMART" id="SM01052">
    <property type="entry name" value="CAP_GLY"/>
    <property type="match status" value="1"/>
</dbReference>
<dbReference type="Gene3D" id="3.10.20.90">
    <property type="entry name" value="Phosphatidylinositol 3-kinase Catalytic Subunit, Chain A, domain 1"/>
    <property type="match status" value="1"/>
</dbReference>
<keyword evidence="7" id="KW-0206">Cytoskeleton</keyword>
<feature type="domain" description="CAP-Gly" evidence="8">
    <location>
        <begin position="19"/>
        <end position="63"/>
    </location>
</feature>
<dbReference type="Gene3D" id="2.30.30.190">
    <property type="entry name" value="CAP Gly-rich-like domain"/>
    <property type="match status" value="1"/>
</dbReference>
<sequence>MEDTRICFNDNLGTVRWTGSIQGKEGIWVGIEWDDKTKGKHSGSYEGVQYFVTKVPDSGSFLKEPAFLAGLKPGVSIEYAIFDKYADKNAMDFTETYVPTVKNFKKPIELVGTEKIQKRQEQISNLKEIALQSCCVASINEGFGKHLISCEILLLDKNLIISWNQVSQILIEIPQLHTLSLAGNLIEQPLTNPVTHALSILALNNMRLNMTSVIPIISQFPQLQELHLFKNSCNDLNVPIELLSNLKLLNLEDNNITSWQSISDQCKHLPYLEKIIINSNPIRQLQYDGGFENLSALSIENCDLFDWKSIEEIGKIPGKIKELRMARNLNLTETMRLSLFRFNAVARIGSLVMLNGSAVRSQERIEAERYYLRSNADNPDAVNAYRWGELVTKYGPPSEISCKVVSEQDSLSGQNLSKNTITIMIRSLARVSAGKEFKKKLLLSMNVGDLKSMCSKLFGVQTNEMKLSFRDKGNIMPEFLDDNLKNIGYYIMSDDGEIWVEDLS</sequence>
<dbReference type="CDD" id="cd17044">
    <property type="entry name" value="Ubl_TBCE"/>
    <property type="match status" value="1"/>
</dbReference>
<dbReference type="InterPro" id="IPR000626">
    <property type="entry name" value="Ubiquitin-like_dom"/>
</dbReference>
<dbReference type="InterPro" id="IPR036859">
    <property type="entry name" value="CAP-Gly_dom_sf"/>
</dbReference>
<proteinExistence type="inferred from homology"/>
<comment type="similarity">
    <text evidence="2">Belongs to the TBCE family.</text>
</comment>
<dbReference type="Gene3D" id="3.80.10.10">
    <property type="entry name" value="Ribonuclease Inhibitor"/>
    <property type="match status" value="3"/>
</dbReference>
<dbReference type="EMBL" id="MPUH01001456">
    <property type="protein sequence ID" value="OMJ67669.1"/>
    <property type="molecule type" value="Genomic_DNA"/>
</dbReference>
<dbReference type="InterPro" id="IPR000938">
    <property type="entry name" value="CAP-Gly_domain"/>
</dbReference>
<evidence type="ECO:0000313" key="10">
    <source>
        <dbReference type="Proteomes" id="UP000187209"/>
    </source>
</evidence>
<keyword evidence="5" id="KW-0677">Repeat</keyword>
<evidence type="ECO:0000256" key="5">
    <source>
        <dbReference type="ARBA" id="ARBA00022737"/>
    </source>
</evidence>
<dbReference type="PANTHER" id="PTHR18849:SF0">
    <property type="entry name" value="CILIA- AND FLAGELLA-ASSOCIATED PROTEIN 410-RELATED"/>
    <property type="match status" value="1"/>
</dbReference>
<comment type="subcellular location">
    <subcellularLocation>
        <location evidence="1">Cytoplasm</location>
        <location evidence="1">Cytoskeleton</location>
    </subcellularLocation>
</comment>
<dbReference type="Proteomes" id="UP000187209">
    <property type="component" value="Unassembled WGS sequence"/>
</dbReference>
<protein>
    <recommendedName>
        <fullName evidence="8">CAP-Gly domain-containing protein</fullName>
    </recommendedName>
</protein>
<dbReference type="PROSITE" id="PS00845">
    <property type="entry name" value="CAP_GLY_1"/>
    <property type="match status" value="1"/>
</dbReference>
<keyword evidence="4" id="KW-0433">Leucine-rich repeat</keyword>
<dbReference type="PANTHER" id="PTHR18849">
    <property type="entry name" value="LEUCINE RICH REPEAT PROTEIN"/>
    <property type="match status" value="1"/>
</dbReference>
<evidence type="ECO:0000256" key="1">
    <source>
        <dbReference type="ARBA" id="ARBA00004245"/>
    </source>
</evidence>
<dbReference type="InterPro" id="IPR001611">
    <property type="entry name" value="Leu-rich_rpt"/>
</dbReference>
<dbReference type="InterPro" id="IPR032675">
    <property type="entry name" value="LRR_dom_sf"/>
</dbReference>
<evidence type="ECO:0000313" key="9">
    <source>
        <dbReference type="EMBL" id="OMJ67669.1"/>
    </source>
</evidence>
<dbReference type="Pfam" id="PF14560">
    <property type="entry name" value="Ubiquitin_2"/>
    <property type="match status" value="1"/>
</dbReference>
<reference evidence="9 10" key="1">
    <citation type="submission" date="2016-11" db="EMBL/GenBank/DDBJ databases">
        <title>The macronuclear genome of Stentor coeruleus: a giant cell with tiny introns.</title>
        <authorList>
            <person name="Slabodnick M."/>
            <person name="Ruby J.G."/>
            <person name="Reiff S.B."/>
            <person name="Swart E.C."/>
            <person name="Gosai S."/>
            <person name="Prabakaran S."/>
            <person name="Witkowska E."/>
            <person name="Larue G.E."/>
            <person name="Fisher S."/>
            <person name="Freeman R.M."/>
            <person name="Gunawardena J."/>
            <person name="Chu W."/>
            <person name="Stover N.A."/>
            <person name="Gregory B.D."/>
            <person name="Nowacki M."/>
            <person name="Derisi J."/>
            <person name="Roy S.W."/>
            <person name="Marshall W.F."/>
            <person name="Sood P."/>
        </authorList>
    </citation>
    <scope>NUCLEOTIDE SEQUENCE [LARGE SCALE GENOMIC DNA]</scope>
    <source>
        <strain evidence="9">WM001</strain>
    </source>
</reference>
<dbReference type="OrthoDB" id="409725at2759"/>